<feature type="region of interest" description="Disordered" evidence="1">
    <location>
        <begin position="360"/>
        <end position="383"/>
    </location>
</feature>
<comment type="caution">
    <text evidence="3">The sequence shown here is derived from an EMBL/GenBank/DDBJ whole genome shotgun (WGS) entry which is preliminary data.</text>
</comment>
<sequence>MPGLRSSVGSARTMAAASWQLARGRVFRPVVAAAAKKQEPRRTINVMTYNILAEKYTLGGWHSYCPTQHLKWESRRARILEEIESYDSDIICLQEVEAGVFSELLQPWLQQRGYRGHFQARQYGENVQGAPEGVALFYRTSLFEPAHVHEFTFAAVQTDPPAPLSPWLSSSSSSSSDTEDTSTTALVAPTPAAAATARGPNVRLATGFGASSAATAAPAVASSSLSSSSSSRAGGERRLGRGGGNSEFWSVFTRRQEGAILALLRHRPSKRLLLAGVTHLFWNPAFPDVKAFQAAALCREAAAFLRRHCGGSAAQEVPVVLAGDFNSLSRKCVPDVFDPKLPRGPEGLVSGVYALMTRGRLPPDHPDHPASRRRPGETANGDFRDVTLTSSGLRLASAYCLAHGRDPPLTTRTATFAGCLDYIFISPQHFEIESTLELPYDDPSSSYSTSTEGRSSRSWYDSVRDPLSDVAFTPIPDDVYPSDHLSLAARLRLKD</sequence>
<dbReference type="InterPro" id="IPR036691">
    <property type="entry name" value="Endo/exonu/phosph_ase_sf"/>
</dbReference>
<reference evidence="3 4" key="1">
    <citation type="journal article" date="2021" name="Sci. Rep.">
        <title>Genome sequencing of the multicellular alga Astrephomene provides insights into convergent evolution of germ-soma differentiation.</title>
        <authorList>
            <person name="Yamashita S."/>
            <person name="Yamamoto K."/>
            <person name="Matsuzaki R."/>
            <person name="Suzuki S."/>
            <person name="Yamaguchi H."/>
            <person name="Hirooka S."/>
            <person name="Minakuchi Y."/>
            <person name="Miyagishima S."/>
            <person name="Kawachi M."/>
            <person name="Toyoda A."/>
            <person name="Nozaki H."/>
        </authorList>
    </citation>
    <scope>NUCLEOTIDE SEQUENCE [LARGE SCALE GENOMIC DNA]</scope>
    <source>
        <strain evidence="3 4">NIES-4017</strain>
    </source>
</reference>
<dbReference type="InterPro" id="IPR005135">
    <property type="entry name" value="Endo/exonuclease/phosphatase"/>
</dbReference>
<feature type="domain" description="Endonuclease/exonuclease/phosphatase" evidence="2">
    <location>
        <begin position="47"/>
        <end position="484"/>
    </location>
</feature>
<evidence type="ECO:0000313" key="4">
    <source>
        <dbReference type="Proteomes" id="UP001054857"/>
    </source>
</evidence>
<keyword evidence="4" id="KW-1185">Reference proteome</keyword>
<dbReference type="Gene3D" id="3.60.10.10">
    <property type="entry name" value="Endonuclease/exonuclease/phosphatase"/>
    <property type="match status" value="1"/>
</dbReference>
<name>A0AAD3HNB4_9CHLO</name>
<accession>A0AAD3HNB4</accession>
<dbReference type="PANTHER" id="PTHR12121:SF100">
    <property type="entry name" value="POLY(A)-SPECIFIC RIBONUCLEASE"/>
    <property type="match status" value="1"/>
</dbReference>
<feature type="compositionally biased region" description="Low complexity" evidence="1">
    <location>
        <begin position="169"/>
        <end position="192"/>
    </location>
</feature>
<feature type="region of interest" description="Disordered" evidence="1">
    <location>
        <begin position="164"/>
        <end position="192"/>
    </location>
</feature>
<dbReference type="AlphaFoldDB" id="A0AAD3HNB4"/>
<evidence type="ECO:0000313" key="3">
    <source>
        <dbReference type="EMBL" id="GFR46881.1"/>
    </source>
</evidence>
<dbReference type="PANTHER" id="PTHR12121">
    <property type="entry name" value="CARBON CATABOLITE REPRESSOR PROTEIN 4"/>
    <property type="match status" value="1"/>
</dbReference>
<evidence type="ECO:0000256" key="1">
    <source>
        <dbReference type="SAM" id="MobiDB-lite"/>
    </source>
</evidence>
<organism evidence="3 4">
    <name type="scientific">Astrephomene gubernaculifera</name>
    <dbReference type="NCBI Taxonomy" id="47775"/>
    <lineage>
        <taxon>Eukaryota</taxon>
        <taxon>Viridiplantae</taxon>
        <taxon>Chlorophyta</taxon>
        <taxon>core chlorophytes</taxon>
        <taxon>Chlorophyceae</taxon>
        <taxon>CS clade</taxon>
        <taxon>Chlamydomonadales</taxon>
        <taxon>Astrephomenaceae</taxon>
        <taxon>Astrephomene</taxon>
    </lineage>
</organism>
<gene>
    <name evidence="3" type="ORF">Agub_g8522</name>
</gene>
<dbReference type="Proteomes" id="UP001054857">
    <property type="component" value="Unassembled WGS sequence"/>
</dbReference>
<feature type="compositionally biased region" description="Basic and acidic residues" evidence="1">
    <location>
        <begin position="361"/>
        <end position="376"/>
    </location>
</feature>
<proteinExistence type="predicted"/>
<protein>
    <recommendedName>
        <fullName evidence="2">Endonuclease/exonuclease/phosphatase domain-containing protein</fullName>
    </recommendedName>
</protein>
<evidence type="ECO:0000259" key="2">
    <source>
        <dbReference type="Pfam" id="PF03372"/>
    </source>
</evidence>
<dbReference type="EMBL" id="BMAR01000016">
    <property type="protein sequence ID" value="GFR46881.1"/>
    <property type="molecule type" value="Genomic_DNA"/>
</dbReference>
<dbReference type="Pfam" id="PF03372">
    <property type="entry name" value="Exo_endo_phos"/>
    <property type="match status" value="1"/>
</dbReference>
<dbReference type="InterPro" id="IPR050410">
    <property type="entry name" value="CCR4/nocturin_mRNA_transcr"/>
</dbReference>
<dbReference type="GO" id="GO:0000175">
    <property type="term" value="F:3'-5'-RNA exonuclease activity"/>
    <property type="evidence" value="ECO:0007669"/>
    <property type="project" value="TreeGrafter"/>
</dbReference>
<dbReference type="SUPFAM" id="SSF56219">
    <property type="entry name" value="DNase I-like"/>
    <property type="match status" value="1"/>
</dbReference>